<dbReference type="GO" id="GO:0000226">
    <property type="term" value="P:microtubule cytoskeleton organization"/>
    <property type="evidence" value="ECO:0007669"/>
    <property type="project" value="TreeGrafter"/>
</dbReference>
<dbReference type="ExpressionAtlas" id="A0A5K4EZN6">
    <property type="expression patterns" value="baseline"/>
</dbReference>
<keyword evidence="2" id="KW-0547">Nucleotide-binding</keyword>
<feature type="compositionally biased region" description="Polar residues" evidence="4">
    <location>
        <begin position="93"/>
        <end position="109"/>
    </location>
</feature>
<evidence type="ECO:0000256" key="4">
    <source>
        <dbReference type="SAM" id="MobiDB-lite"/>
    </source>
</evidence>
<organism evidence="5">
    <name type="scientific">Schistosoma mansoni</name>
    <name type="common">Blood fluke</name>
    <dbReference type="NCBI Taxonomy" id="6183"/>
    <lineage>
        <taxon>Eukaryota</taxon>
        <taxon>Metazoa</taxon>
        <taxon>Spiralia</taxon>
        <taxon>Lophotrochozoa</taxon>
        <taxon>Platyhelminthes</taxon>
        <taxon>Trematoda</taxon>
        <taxon>Digenea</taxon>
        <taxon>Strigeidida</taxon>
        <taxon>Schistosomatoidea</taxon>
        <taxon>Schistosomatidae</taxon>
        <taxon>Schistosoma</taxon>
    </lineage>
</organism>
<feature type="compositionally biased region" description="Low complexity" evidence="4">
    <location>
        <begin position="1120"/>
        <end position="1129"/>
    </location>
</feature>
<evidence type="ECO:0000256" key="3">
    <source>
        <dbReference type="ARBA" id="ARBA00022840"/>
    </source>
</evidence>
<feature type="region of interest" description="Disordered" evidence="4">
    <location>
        <begin position="36"/>
        <end position="68"/>
    </location>
</feature>
<proteinExistence type="predicted"/>
<dbReference type="GO" id="GO:0005524">
    <property type="term" value="F:ATP binding"/>
    <property type="evidence" value="ECO:0007669"/>
    <property type="project" value="UniProtKB-KW"/>
</dbReference>
<keyword evidence="1" id="KW-0436">Ligase</keyword>
<dbReference type="GO" id="GO:0070740">
    <property type="term" value="F:tubulin-glutamic acid ligase activity"/>
    <property type="evidence" value="ECO:0007669"/>
    <property type="project" value="TreeGrafter"/>
</dbReference>
<dbReference type="PANTHER" id="PTHR12241">
    <property type="entry name" value="TUBULIN POLYGLUTAMYLASE"/>
    <property type="match status" value="1"/>
</dbReference>
<feature type="compositionally biased region" description="Basic and acidic residues" evidence="4">
    <location>
        <begin position="37"/>
        <end position="46"/>
    </location>
</feature>
<accession>A0A5K4EZN6</accession>
<reference evidence="5" key="1">
    <citation type="submission" date="2019-11" db="UniProtKB">
        <authorList>
            <consortium name="WormBaseParasite"/>
        </authorList>
    </citation>
    <scope>IDENTIFICATION</scope>
    <source>
        <strain evidence="5">Puerto Rican</strain>
    </source>
</reference>
<protein>
    <submittedName>
        <fullName evidence="5">Tubulin tyrosine ligase-related</fullName>
    </submittedName>
</protein>
<dbReference type="PANTHER" id="PTHR12241:SF162">
    <property type="entry name" value="TUBULIN MONOGLUTAMYLASE TTLL4"/>
    <property type="match status" value="1"/>
</dbReference>
<feature type="region of interest" description="Disordered" evidence="4">
    <location>
        <begin position="84"/>
        <end position="109"/>
    </location>
</feature>
<dbReference type="SUPFAM" id="SSF56059">
    <property type="entry name" value="Glutathione synthetase ATP-binding domain-like"/>
    <property type="match status" value="1"/>
</dbReference>
<dbReference type="InterPro" id="IPR004344">
    <property type="entry name" value="TTL/TTLL_fam"/>
</dbReference>
<evidence type="ECO:0000256" key="2">
    <source>
        <dbReference type="ARBA" id="ARBA00022741"/>
    </source>
</evidence>
<dbReference type="Gene3D" id="3.30.470.20">
    <property type="entry name" value="ATP-grasp fold, B domain"/>
    <property type="match status" value="1"/>
</dbReference>
<dbReference type="GO" id="GO:0036064">
    <property type="term" value="C:ciliary basal body"/>
    <property type="evidence" value="ECO:0007669"/>
    <property type="project" value="TreeGrafter"/>
</dbReference>
<name>A0A5K4EZN6_SCHMA</name>
<feature type="compositionally biased region" description="Polar residues" evidence="4">
    <location>
        <begin position="1131"/>
        <end position="1149"/>
    </location>
</feature>
<keyword evidence="3" id="KW-0067">ATP-binding</keyword>
<sequence length="1440" mass="164196">MTFQKDKAMYSGSKFIKKSITKQQFTQELTARLEQLSSKREIHETDEYSETSLSPSSSISSFQSSVSSPRNSFMIRTNRFSLKDGKFTKEPSNDLQKSNRIYASSKNTKPCQQTYIKPKSLQQSKEKKRYDKPCLANEINSSISTQDNYNYSKNKYIQTNQMNKTIDRRGFSPKIMLKSCESRTQYPKEKEEFTLVNENILQKPDQYNVSVGQDKNADQISDQSDNDDELGCLEDDTVIIGDNESAVDMSDSDASCTRRLSNIPEEILPPVIASLLPNTPSVLRFVDGKQTVPKFPKPYRYQLLWRPSAITPNVVKRILKRSNFRITLKSNEWIGYYGNHLKPFGFRPIREYQKINHFPGSFQLGRKDKLWINLNQLRSRFGKKSIDFVPRTFCLPGDLKSLKEFWTHHENTSKKSSNDEALFHFRPRWIMKPPASARGIGVKLIRGWSDIPKQRRVIVQSYINQPYLIDGKKFDIRLYVFVAGFSPLRAYVYREGLVRFASQKYSTSVQQLRNRFVHLTNYSVNKYNKTEETFASNHKWKLSTLWSYLTERGADVLNLWSRIVDIIFKTLSSVVSCIATMVDQNCRRRASVYELFGFDIILDADLKPWLLEVNVSPSLHTNTQLDDEVKTAVVKDMFNICGFQLPPDYHSSLSVTTTQSRSLNNVHYQPNKDKNLSATGRITPESTLLLKKGDQSSMSRRNNNDINYSGKLSNQHSCNRSSISVCNSSAPLKPLMSKGISSINGLPPPSPSINITHTKRSLSAVSVKTTFCKTNNSLLNNSNSNNNNSNRIFFDPCIPITDPRLWDISLSAEDKRKHLFYTSLMTDKEKDKSTQFFNRLSKHNMKNSTNTSTTEENFSKDPLDILRHILLELSPDDLRTLVNLIDERYRAALGNFQCIFPVHGSKGYQMLTFLQGAYQENTFGGTLGSRSPSFYYYDILQYVFLTVYHNSEGNDNLSCDSFVHCYYDKILPDQIAPISNELNTESLSIAGEMTGVSIAGLKSVINLCKKAIHLKSLDSPLKSTQFFKTQSDANSKTSNCSSNKIDHREYHKINDSTLLGYHNDISVESQCIDLNNIKTIVRTDECSNQTQTITQYIDENNGESMKQQYKPDDESDSNDKSSPSSSLASKIFQSSVRRESTQPNIQSNNKNFLESTLSVINDSTDLNKCSCSKTCITNAVMNTKYVNTLNNTLKEPSLPSEIPSDTKQTNISSVKIQTSNWDENAIKSFGEITCTSNNYQTLSREPHATRNIKPVRYSASSSLSSSSITAVVPTNTSKFYGYHILERMNSERVCKSPDEMNNISTNLYKDNSHINQRIKMLATYCTNDQFYNKISNKGTINNVNNKRQMQKLISGYQNNKYADNIPNNHRRYHRIKSTSTIYPIRSYSQDRILSLNNLNHGKGSFEDVSMSSGYSSFVRDKLNSSFRHLALEMKKAQISS</sequence>
<dbReference type="Pfam" id="PF03133">
    <property type="entry name" value="TTL"/>
    <property type="match status" value="1"/>
</dbReference>
<dbReference type="WBParaSite" id="Smp_181160.2">
    <property type="protein sequence ID" value="Smp_181160.2"/>
    <property type="gene ID" value="Smp_181160"/>
</dbReference>
<dbReference type="PROSITE" id="PS51221">
    <property type="entry name" value="TTL"/>
    <property type="match status" value="1"/>
</dbReference>
<feature type="region of interest" description="Disordered" evidence="4">
    <location>
        <begin position="1095"/>
        <end position="1149"/>
    </location>
</feature>
<dbReference type="GO" id="GO:0015631">
    <property type="term" value="F:tubulin binding"/>
    <property type="evidence" value="ECO:0007669"/>
    <property type="project" value="TreeGrafter"/>
</dbReference>
<feature type="compositionally biased region" description="Low complexity" evidence="4">
    <location>
        <begin position="50"/>
        <end position="68"/>
    </location>
</feature>
<dbReference type="InParanoid" id="A0A5K4EZN6"/>
<feature type="compositionally biased region" description="Polar residues" evidence="4">
    <location>
        <begin position="1095"/>
        <end position="1107"/>
    </location>
</feature>
<evidence type="ECO:0000313" key="5">
    <source>
        <dbReference type="WBParaSite" id="Smp_181160.2"/>
    </source>
</evidence>
<evidence type="ECO:0000256" key="1">
    <source>
        <dbReference type="ARBA" id="ARBA00022598"/>
    </source>
</evidence>